<feature type="non-terminal residue" evidence="3">
    <location>
        <position position="608"/>
    </location>
</feature>
<evidence type="ECO:0000256" key="2">
    <source>
        <dbReference type="SAM" id="Phobius"/>
    </source>
</evidence>
<name>A0ABD0JV92_9CAEN</name>
<feature type="compositionally biased region" description="Basic and acidic residues" evidence="1">
    <location>
        <begin position="468"/>
        <end position="481"/>
    </location>
</feature>
<proteinExistence type="predicted"/>
<reference evidence="3 4" key="1">
    <citation type="journal article" date="2023" name="Sci. Data">
        <title>Genome assembly of the Korean intertidal mud-creeper Batillaria attramentaria.</title>
        <authorList>
            <person name="Patra A.K."/>
            <person name="Ho P.T."/>
            <person name="Jun S."/>
            <person name="Lee S.J."/>
            <person name="Kim Y."/>
            <person name="Won Y.J."/>
        </authorList>
    </citation>
    <scope>NUCLEOTIDE SEQUENCE [LARGE SCALE GENOMIC DNA]</scope>
    <source>
        <strain evidence="3">Wonlab-2016</strain>
    </source>
</reference>
<feature type="transmembrane region" description="Helical" evidence="2">
    <location>
        <begin position="435"/>
        <end position="461"/>
    </location>
</feature>
<keyword evidence="4" id="KW-1185">Reference proteome</keyword>
<protein>
    <submittedName>
        <fullName evidence="3">Uncharacterized protein</fullName>
    </submittedName>
</protein>
<keyword evidence="2" id="KW-1133">Transmembrane helix</keyword>
<feature type="non-terminal residue" evidence="3">
    <location>
        <position position="1"/>
    </location>
</feature>
<keyword evidence="2" id="KW-0812">Transmembrane</keyword>
<dbReference type="AlphaFoldDB" id="A0ABD0JV92"/>
<gene>
    <name evidence="3" type="ORF">BaRGS_00030184</name>
</gene>
<dbReference type="EMBL" id="JACVVK020000322">
    <property type="protein sequence ID" value="KAK7478585.1"/>
    <property type="molecule type" value="Genomic_DNA"/>
</dbReference>
<organism evidence="3 4">
    <name type="scientific">Batillaria attramentaria</name>
    <dbReference type="NCBI Taxonomy" id="370345"/>
    <lineage>
        <taxon>Eukaryota</taxon>
        <taxon>Metazoa</taxon>
        <taxon>Spiralia</taxon>
        <taxon>Lophotrochozoa</taxon>
        <taxon>Mollusca</taxon>
        <taxon>Gastropoda</taxon>
        <taxon>Caenogastropoda</taxon>
        <taxon>Sorbeoconcha</taxon>
        <taxon>Cerithioidea</taxon>
        <taxon>Batillariidae</taxon>
        <taxon>Batillaria</taxon>
    </lineage>
</organism>
<sequence length="608" mass="65192">DVLLGITARNVSAATTVKDRAIHVKKIQECALWDVLMGITARNVSAATTVKDRAIHDVSMVTSVSSVRHDVTGTVEDGTNNVTELEGRVHRDASLVTMAQHVSQYVAGGVQEPTTHVHKYRGSVRDVSMVTTASCARHRVAETVQDQTVLATEIQGRDVSMVTSMVTSVSSVRHHVTATVEDRTNHVTELQESVHRDASLVTMAQHVSQHVAGAVQEPTTHVYKNRGSVRDASLVATAQRVSPRVAQIVQAKGTTVHVHKTRGGVRNVPAVTSTAACLEVAALPTVQLVERDVMTRVMYRPEAVPVRPTGIHRSVTEGVPMERMEMGVETHAVKVVSTVNVTTPAGTARAMTSGISHSVTNVLKDTMDPILPVTTRAALGVMVHVIKSVESANVYPDGKDQIVKHASSVCGDQQTVPCLVEAVPAVTSDKDSADLVGPLVGAILGAGVLIAVSVLAAAFLIRSRRSQDAGRAEEGVTRKSTDTTQETAFAATHPADVSSQGAPEDTATEDPYDQLENLENTRDERAPYTRLEPGASATPSQESQYEKLAVQYSNTEDVKPYEALSLRPEKRGEQGASNSPANRHSTEYANRSGATAKHVYANTRFPRR</sequence>
<evidence type="ECO:0000256" key="1">
    <source>
        <dbReference type="SAM" id="MobiDB-lite"/>
    </source>
</evidence>
<feature type="compositionally biased region" description="Polar residues" evidence="1">
    <location>
        <begin position="575"/>
        <end position="593"/>
    </location>
</feature>
<comment type="caution">
    <text evidence="3">The sequence shown here is derived from an EMBL/GenBank/DDBJ whole genome shotgun (WGS) entry which is preliminary data.</text>
</comment>
<evidence type="ECO:0000313" key="4">
    <source>
        <dbReference type="Proteomes" id="UP001519460"/>
    </source>
</evidence>
<dbReference type="Proteomes" id="UP001519460">
    <property type="component" value="Unassembled WGS sequence"/>
</dbReference>
<accession>A0ABD0JV92</accession>
<keyword evidence="2" id="KW-0472">Membrane</keyword>
<evidence type="ECO:0000313" key="3">
    <source>
        <dbReference type="EMBL" id="KAK7478585.1"/>
    </source>
</evidence>
<feature type="region of interest" description="Disordered" evidence="1">
    <location>
        <begin position="468"/>
        <end position="608"/>
    </location>
</feature>